<dbReference type="PANTHER" id="PTHR15654:SF2">
    <property type="entry name" value="COILED-COIL DOMAIN-CONTAINING PROTEIN 113"/>
    <property type="match status" value="1"/>
</dbReference>
<accession>A0A8S4G5K4</accession>
<dbReference type="InterPro" id="IPR051885">
    <property type="entry name" value="CC_CF"/>
</dbReference>
<dbReference type="EMBL" id="CAJHNJ030000075">
    <property type="protein sequence ID" value="CAG9134278.1"/>
    <property type="molecule type" value="Genomic_DNA"/>
</dbReference>
<organism evidence="9 10">
    <name type="scientific">Plutella xylostella</name>
    <name type="common">Diamondback moth</name>
    <name type="synonym">Plutella maculipennis</name>
    <dbReference type="NCBI Taxonomy" id="51655"/>
    <lineage>
        <taxon>Eukaryota</taxon>
        <taxon>Metazoa</taxon>
        <taxon>Ecdysozoa</taxon>
        <taxon>Arthropoda</taxon>
        <taxon>Hexapoda</taxon>
        <taxon>Insecta</taxon>
        <taxon>Pterygota</taxon>
        <taxon>Neoptera</taxon>
        <taxon>Endopterygota</taxon>
        <taxon>Lepidoptera</taxon>
        <taxon>Glossata</taxon>
        <taxon>Ditrysia</taxon>
        <taxon>Yponomeutoidea</taxon>
        <taxon>Plutellidae</taxon>
        <taxon>Plutella</taxon>
    </lineage>
</organism>
<dbReference type="GO" id="GO:0036064">
    <property type="term" value="C:ciliary basal body"/>
    <property type="evidence" value="ECO:0007669"/>
    <property type="project" value="TreeGrafter"/>
</dbReference>
<dbReference type="PANTHER" id="PTHR15654">
    <property type="entry name" value="COILED-COIL DOMAIN-CONTAINING PROTEIN 113-RELATED"/>
    <property type="match status" value="1"/>
</dbReference>
<evidence type="ECO:0000313" key="9">
    <source>
        <dbReference type="EMBL" id="CAG9134278.1"/>
    </source>
</evidence>
<comment type="similarity">
    <text evidence="5">Belongs to the CFAP263 family.</text>
</comment>
<evidence type="ECO:0000256" key="2">
    <source>
        <dbReference type="ARBA" id="ARBA00022794"/>
    </source>
</evidence>
<dbReference type="GO" id="GO:0060271">
    <property type="term" value="P:cilium assembly"/>
    <property type="evidence" value="ECO:0007669"/>
    <property type="project" value="TreeGrafter"/>
</dbReference>
<comment type="subcellular location">
    <subcellularLocation>
        <location evidence="1">Cell projection</location>
        <location evidence="1">Cilium</location>
    </subcellularLocation>
</comment>
<evidence type="ECO:0000256" key="6">
    <source>
        <dbReference type="ARBA" id="ARBA00044798"/>
    </source>
</evidence>
<keyword evidence="3 7" id="KW-0175">Coiled coil</keyword>
<dbReference type="Pfam" id="PF13870">
    <property type="entry name" value="CCDC113_CCDC96_CC"/>
    <property type="match status" value="1"/>
</dbReference>
<protein>
    <recommendedName>
        <fullName evidence="6">Cilia- and flagella-associated protein 263</fullName>
    </recommendedName>
</protein>
<comment type="caution">
    <text evidence="9">The sequence shown here is derived from an EMBL/GenBank/DDBJ whole genome shotgun (WGS) entry which is preliminary data.</text>
</comment>
<keyword evidence="10" id="KW-1185">Reference proteome</keyword>
<sequence>MSQSHQRSNVSQNSTIYFSHATDSVEQLSDAGLHKLVNTMKLQNKVLTLENEVLEKTITRLDPSMMTGVNQALEYAVKIQSLSPTTAGSFLKSQTSKFSVLNSPSRAFVTSPSKLSTRRVESSARFGASTGFAAVRINILEKSELVSEEVRIIVSQLESTRAAAAKRHAFLKAQLEEIDLRMEDIQKATERFNQHVIIEGWDQIAHRIPAEIWIRFMTEGVKIADSQIGKLRLRTSTLNAQYSKLKSQIKVKEELSEQLRPVDFEKIKIENSVCVEIIESKKVQLGELKKLTGDANLNLTVHKKQMLKQNNYLNKILKTIDKKKKHTIAIDKETDLIRDQVEKLALELNEIKSLRQEYEVPDILDYVHVKDELSDLKRSIKVLENKHHIQEIALKSLHKKIGTRIGND</sequence>
<evidence type="ECO:0000256" key="4">
    <source>
        <dbReference type="ARBA" id="ARBA00023273"/>
    </source>
</evidence>
<evidence type="ECO:0000313" key="10">
    <source>
        <dbReference type="Proteomes" id="UP000653454"/>
    </source>
</evidence>
<keyword evidence="4" id="KW-0966">Cell projection</keyword>
<reference evidence="9" key="1">
    <citation type="submission" date="2020-11" db="EMBL/GenBank/DDBJ databases">
        <authorList>
            <person name="Whiteford S."/>
        </authorList>
    </citation>
    <scope>NUCLEOTIDE SEQUENCE</scope>
</reference>
<dbReference type="InterPro" id="IPR025254">
    <property type="entry name" value="CCDC113/CCDC96_CC"/>
</dbReference>
<dbReference type="AlphaFoldDB" id="A0A8S4G5K4"/>
<evidence type="ECO:0000256" key="3">
    <source>
        <dbReference type="ARBA" id="ARBA00023054"/>
    </source>
</evidence>
<gene>
    <name evidence="9" type="ORF">PLXY2_LOCUS12483</name>
</gene>
<dbReference type="Proteomes" id="UP000653454">
    <property type="component" value="Unassembled WGS sequence"/>
</dbReference>
<dbReference type="GO" id="GO:0005930">
    <property type="term" value="C:axoneme"/>
    <property type="evidence" value="ECO:0007669"/>
    <property type="project" value="TreeGrafter"/>
</dbReference>
<keyword evidence="2" id="KW-0970">Cilium biogenesis/degradation</keyword>
<evidence type="ECO:0000256" key="7">
    <source>
        <dbReference type="SAM" id="Coils"/>
    </source>
</evidence>
<name>A0A8S4G5K4_PLUXY</name>
<evidence type="ECO:0000256" key="1">
    <source>
        <dbReference type="ARBA" id="ARBA00004138"/>
    </source>
</evidence>
<feature type="coiled-coil region" evidence="7">
    <location>
        <begin position="337"/>
        <end position="386"/>
    </location>
</feature>
<evidence type="ECO:0000256" key="5">
    <source>
        <dbReference type="ARBA" id="ARBA00044506"/>
    </source>
</evidence>
<feature type="domain" description="CCDC113/CCDC96 coiled-coil" evidence="8">
    <location>
        <begin position="224"/>
        <end position="394"/>
    </location>
</feature>
<evidence type="ECO:0000259" key="8">
    <source>
        <dbReference type="Pfam" id="PF13870"/>
    </source>
</evidence>
<proteinExistence type="inferred from homology"/>